<keyword evidence="3" id="KW-1185">Reference proteome</keyword>
<protein>
    <submittedName>
        <fullName evidence="2">Uncharacterized protein</fullName>
    </submittedName>
</protein>
<evidence type="ECO:0000256" key="1">
    <source>
        <dbReference type="SAM" id="SignalP"/>
    </source>
</evidence>
<dbReference type="STRING" id="695939.SAMN00790413_00765"/>
<evidence type="ECO:0000313" key="3">
    <source>
        <dbReference type="Proteomes" id="UP000192582"/>
    </source>
</evidence>
<dbReference type="EMBL" id="FWWU01000009">
    <property type="protein sequence ID" value="SMB90416.1"/>
    <property type="molecule type" value="Genomic_DNA"/>
</dbReference>
<dbReference type="Proteomes" id="UP000192582">
    <property type="component" value="Unassembled WGS sequence"/>
</dbReference>
<reference evidence="2 3" key="1">
    <citation type="submission" date="2017-04" db="EMBL/GenBank/DDBJ databases">
        <authorList>
            <person name="Afonso C.L."/>
            <person name="Miller P.J."/>
            <person name="Scott M.A."/>
            <person name="Spackman E."/>
            <person name="Goraichik I."/>
            <person name="Dimitrov K.M."/>
            <person name="Suarez D.L."/>
            <person name="Swayne D.E."/>
        </authorList>
    </citation>
    <scope>NUCLEOTIDE SEQUENCE [LARGE SCALE GENOMIC DNA]</scope>
    <source>
        <strain evidence="2 3">KR-140</strain>
    </source>
</reference>
<accession>A0A1W1VAV8</accession>
<sequence>MKRNVLFALMLSVPGLASAQRNVPAYSAPSLQGLCVTPIVNYWSAGRPDQVATTYAANAVVQVAQSMNLQQVDPKSCRLVTQVQGVHIRVGDGNILTTMLHVALPNARVTQAATLGGNAYKTDLRTQVLLTSLQDTRVFENLNESANAISTSLNTLIRQALGAKLPRP</sequence>
<evidence type="ECO:0000313" key="2">
    <source>
        <dbReference type="EMBL" id="SMB90416.1"/>
    </source>
</evidence>
<name>A0A1W1VAV8_9DEIO</name>
<gene>
    <name evidence="2" type="ORF">SAMN00790413_00765</name>
</gene>
<dbReference type="AlphaFoldDB" id="A0A1W1VAV8"/>
<organism evidence="2 3">
    <name type="scientific">Deinococcus hopiensis KR-140</name>
    <dbReference type="NCBI Taxonomy" id="695939"/>
    <lineage>
        <taxon>Bacteria</taxon>
        <taxon>Thermotogati</taxon>
        <taxon>Deinococcota</taxon>
        <taxon>Deinococci</taxon>
        <taxon>Deinococcales</taxon>
        <taxon>Deinococcaceae</taxon>
        <taxon>Deinococcus</taxon>
    </lineage>
</organism>
<keyword evidence="1" id="KW-0732">Signal</keyword>
<proteinExistence type="predicted"/>
<feature type="signal peptide" evidence="1">
    <location>
        <begin position="1"/>
        <end position="19"/>
    </location>
</feature>
<feature type="chain" id="PRO_5012822717" evidence="1">
    <location>
        <begin position="20"/>
        <end position="168"/>
    </location>
</feature>
<dbReference type="RefSeq" id="WP_084048371.1">
    <property type="nucleotide sequence ID" value="NZ_FWWU01000009.1"/>
</dbReference>